<dbReference type="GO" id="GO:0019083">
    <property type="term" value="P:viral transcription"/>
    <property type="evidence" value="ECO:0007669"/>
    <property type="project" value="UniProtKB-UniRule"/>
</dbReference>
<dbReference type="KEGG" id="vg:29122652"/>
<comment type="subunit">
    <text evidence="1">Homotrimer. Interacts with the viral DNA polymerase; this interaction constitutes the polymerase holoenzyme. Interacts with the sliding-clamp-loader; this interaction allows the sliding-clamp-loader to open the sliding clamp. Interacts with the viral DNA ligase. Part of the replicase complex that includes the DNA polymerase, the polymerase clamp, the clamp loader complex, the single-stranded DNA binding protein, the primase, the helicase and the helicase assembly factor. Interacts with the viral RNA polymerase (RNAP). Part of the transcription activation complex containing host RNAP, the viral RNA polymerase sigma-like factor, the late transcription coactivator, and the sliding clamp.</text>
</comment>
<keyword evidence="1" id="KW-0235">DNA replication</keyword>
<dbReference type="InterPro" id="IPR046938">
    <property type="entry name" value="DNA_clamp_sf"/>
</dbReference>
<dbReference type="InterPro" id="IPR046389">
    <property type="entry name" value="Sliding_clamp_T4"/>
</dbReference>
<dbReference type="Gene3D" id="3.70.10.10">
    <property type="match status" value="1"/>
</dbReference>
<keyword evidence="1" id="KW-1194">Viral DNA replication</keyword>
<dbReference type="SUPFAM" id="SSF55979">
    <property type="entry name" value="DNA clamp"/>
    <property type="match status" value="2"/>
</dbReference>
<comment type="similarity">
    <text evidence="1">Belongs to the Tevenvirinae sliding clamp family.</text>
</comment>
<gene>
    <name evidence="3" type="ORF">R1080702_150</name>
</gene>
<sequence>MNKVILSNSTLQVLKNYSTINSSILIREGNELKTISVGENAIAQYTCEETFPQTFGIYDLNQFLAGLSLFESPTLEFDNANFVNIRGRGRAAKYYFSDPEITLKSAPNKDVKFPGADIEFNLTQEDLGSLQKAAAVYNLPDLVFCSEGGEISLNLRDSENDTSNAYSQTVVGDTTGDYELTIKVENIRLHPGDYSVKVSKHLISEWKHQNLDLTYYIALEP</sequence>
<comment type="function">
    <text evidence="1">Sliding clamp that encircles the genomic DNA and links the DNA polymerase to the template to control the processivity of DNA synthesis. Responsible for tethering the catalytic subunit of DNA polymerase to DNA during high-speed replication. Interaction with the sliding-clamp-loader opens the sliding clamp so that it can be loaded around the DNA template. During transcription, encircles the DNA and tethers host RNA polymerase (RNAP) to it.</text>
</comment>
<dbReference type="GO" id="GO:0039693">
    <property type="term" value="P:viral DNA genome replication"/>
    <property type="evidence" value="ECO:0007669"/>
    <property type="project" value="UniProtKB-UniRule"/>
</dbReference>
<dbReference type="GeneID" id="29122652"/>
<dbReference type="OrthoDB" id="7567at10239"/>
<reference evidence="3 4" key="1">
    <citation type="submission" date="2016-01" db="EMBL/GenBank/DDBJ databases">
        <title>The genomic content and context of auxiliary metabolic genes in marine cyanophages.</title>
        <authorList>
            <person name="Marston M.F."/>
            <person name="Martiny J.B.H."/>
            <person name="Crummett L.T."/>
        </authorList>
    </citation>
    <scope>NUCLEOTIDE SEQUENCE [LARGE SCALE GENOMIC DNA]</scope>
    <source>
        <strain evidence="3">RW_108_0702</strain>
    </source>
</reference>
<accession>A0A127KMJ0</accession>
<evidence type="ECO:0000259" key="2">
    <source>
        <dbReference type="Pfam" id="PF09116"/>
    </source>
</evidence>
<dbReference type="EMBL" id="KU594606">
    <property type="protein sequence ID" value="AMO43159.1"/>
    <property type="molecule type" value="Genomic_DNA"/>
</dbReference>
<organism evidence="3 4">
    <name type="scientific">Cyanophage S-RIM32</name>
    <dbReference type="NCBI Taxonomy" id="1278479"/>
    <lineage>
        <taxon>Viruses</taxon>
        <taxon>Duplodnaviria</taxon>
        <taxon>Heunggongvirae</taxon>
        <taxon>Uroviricota</taxon>
        <taxon>Caudoviricetes</taxon>
        <taxon>Pantevenvirales</taxon>
        <taxon>Kyanoviridae</taxon>
        <taxon>Bristolvirus</taxon>
        <taxon>Bristolvirus rhodeisland</taxon>
    </lineage>
</organism>
<dbReference type="Pfam" id="PF09116">
    <property type="entry name" value="gp45-slide_C"/>
    <property type="match status" value="1"/>
</dbReference>
<name>A0A127KMJ0_9CAUD</name>
<proteinExistence type="inferred from homology"/>
<keyword evidence="4" id="KW-1185">Reference proteome</keyword>
<dbReference type="Proteomes" id="UP000203157">
    <property type="component" value="Segment"/>
</dbReference>
<protein>
    <recommendedName>
        <fullName evidence="1">Sliding clamp</fullName>
    </recommendedName>
    <alternativeName>
        <fullName evidence="1">DNA polymerase accessory protein Gp45</fullName>
    </alternativeName>
    <alternativeName>
        <fullName evidence="1">DNA polymerase clamp</fullName>
    </alternativeName>
</protein>
<evidence type="ECO:0000256" key="1">
    <source>
        <dbReference type="HAMAP-Rule" id="MF_04161"/>
    </source>
</evidence>
<dbReference type="GO" id="GO:0030337">
    <property type="term" value="F:DNA polymerase processivity factor activity"/>
    <property type="evidence" value="ECO:0007669"/>
    <property type="project" value="UniProtKB-UniRule"/>
</dbReference>
<evidence type="ECO:0000313" key="4">
    <source>
        <dbReference type="Proteomes" id="UP000203157"/>
    </source>
</evidence>
<feature type="domain" description="Sliding clamp C-terminal" evidence="2">
    <location>
        <begin position="119"/>
        <end position="220"/>
    </location>
</feature>
<keyword evidence="1" id="KW-1195">Viral transcription</keyword>
<dbReference type="HAMAP" id="MF_04161">
    <property type="entry name" value="Sliding_clamp_T4"/>
    <property type="match status" value="1"/>
</dbReference>
<dbReference type="InterPro" id="IPR015200">
    <property type="entry name" value="Sliding_clamp_C"/>
</dbReference>
<dbReference type="RefSeq" id="YP_009301652.1">
    <property type="nucleotide sequence ID" value="NC_031235.1"/>
</dbReference>
<evidence type="ECO:0000313" key="3">
    <source>
        <dbReference type="EMBL" id="AMO43159.1"/>
    </source>
</evidence>
<dbReference type="GO" id="GO:0006260">
    <property type="term" value="P:DNA replication"/>
    <property type="evidence" value="ECO:0007669"/>
    <property type="project" value="UniProtKB-KW"/>
</dbReference>